<keyword evidence="2" id="KW-0378">Hydrolase</keyword>
<dbReference type="CDD" id="cd00431">
    <property type="entry name" value="cysteine_hydrolases"/>
    <property type="match status" value="1"/>
</dbReference>
<accession>A0A3M2RRZ0</accession>
<dbReference type="InterPro" id="IPR050272">
    <property type="entry name" value="Isochorismatase-like_hydrls"/>
</dbReference>
<comment type="similarity">
    <text evidence="1">Belongs to the isochorismatase family.</text>
</comment>
<keyword evidence="5" id="KW-1185">Reference proteome</keyword>
<feature type="domain" description="Isochorismatase-like" evidence="3">
    <location>
        <begin position="4"/>
        <end position="184"/>
    </location>
</feature>
<dbReference type="InterPro" id="IPR000868">
    <property type="entry name" value="Isochorismatase-like_dom"/>
</dbReference>
<protein>
    <recommendedName>
        <fullName evidence="3">Isochorismatase-like domain-containing protein</fullName>
    </recommendedName>
</protein>
<reference evidence="4 5" key="1">
    <citation type="submission" date="2017-06" db="EMBL/GenBank/DDBJ databases">
        <title>Comparative genomic analysis of Ambrosia Fusariam Clade fungi.</title>
        <authorList>
            <person name="Stajich J.E."/>
            <person name="Carrillo J."/>
            <person name="Kijimoto T."/>
            <person name="Eskalen A."/>
            <person name="O'Donnell K."/>
            <person name="Kasson M."/>
        </authorList>
    </citation>
    <scope>NUCLEOTIDE SEQUENCE [LARGE SCALE GENOMIC DNA]</scope>
    <source>
        <strain evidence="4">UCR3666</strain>
    </source>
</reference>
<comment type="caution">
    <text evidence="4">The sequence shown here is derived from an EMBL/GenBank/DDBJ whole genome shotgun (WGS) entry which is preliminary data.</text>
</comment>
<sequence>MPTTAFIILDLQQGVIPMIGDIDREGYLKHVAETAKQAREAGAQVIHVRTAFRGGYEDLATRNKFMGPLATMGEGMFTEGHVSAEFDPAVAPVEGSKDIVVTKKRTSAFAGSDLDVVLRTLKIDTLALAGVATSGAVLSTLRQAADLDYVVTVVEDLCLDRDPEVHRVLTEKVFPRQATISSAKEWIESLN</sequence>
<dbReference type="Pfam" id="PF00857">
    <property type="entry name" value="Isochorismatase"/>
    <property type="match status" value="1"/>
</dbReference>
<name>A0A3M2RRZ0_9HYPO</name>
<dbReference type="InterPro" id="IPR036380">
    <property type="entry name" value="Isochorismatase-like_sf"/>
</dbReference>
<evidence type="ECO:0000313" key="5">
    <source>
        <dbReference type="Proteomes" id="UP000277212"/>
    </source>
</evidence>
<dbReference type="PANTHER" id="PTHR43540">
    <property type="entry name" value="PEROXYUREIDOACRYLATE/UREIDOACRYLATE AMIDOHYDROLASE-RELATED"/>
    <property type="match status" value="1"/>
</dbReference>
<organism evidence="4 5">
    <name type="scientific">Fusarium kuroshium</name>
    <dbReference type="NCBI Taxonomy" id="2010991"/>
    <lineage>
        <taxon>Eukaryota</taxon>
        <taxon>Fungi</taxon>
        <taxon>Dikarya</taxon>
        <taxon>Ascomycota</taxon>
        <taxon>Pezizomycotina</taxon>
        <taxon>Sordariomycetes</taxon>
        <taxon>Hypocreomycetidae</taxon>
        <taxon>Hypocreales</taxon>
        <taxon>Nectriaceae</taxon>
        <taxon>Fusarium</taxon>
        <taxon>Fusarium solani species complex</taxon>
    </lineage>
</organism>
<proteinExistence type="inferred from homology"/>
<evidence type="ECO:0000313" key="4">
    <source>
        <dbReference type="EMBL" id="RMJ08037.1"/>
    </source>
</evidence>
<dbReference type="Proteomes" id="UP000277212">
    <property type="component" value="Unassembled WGS sequence"/>
</dbReference>
<dbReference type="PANTHER" id="PTHR43540:SF1">
    <property type="entry name" value="ISOCHORISMATASE HYDROLASE"/>
    <property type="match status" value="1"/>
</dbReference>
<evidence type="ECO:0000256" key="1">
    <source>
        <dbReference type="ARBA" id="ARBA00006336"/>
    </source>
</evidence>
<dbReference type="Gene3D" id="3.40.50.850">
    <property type="entry name" value="Isochorismatase-like"/>
    <property type="match status" value="1"/>
</dbReference>
<dbReference type="SUPFAM" id="SSF52499">
    <property type="entry name" value="Isochorismatase-like hydrolases"/>
    <property type="match status" value="1"/>
</dbReference>
<evidence type="ECO:0000256" key="2">
    <source>
        <dbReference type="ARBA" id="ARBA00022801"/>
    </source>
</evidence>
<dbReference type="OrthoDB" id="1739143at2759"/>
<evidence type="ECO:0000259" key="3">
    <source>
        <dbReference type="Pfam" id="PF00857"/>
    </source>
</evidence>
<dbReference type="AlphaFoldDB" id="A0A3M2RRZ0"/>
<gene>
    <name evidence="4" type="ORF">CDV36_012350</name>
</gene>
<dbReference type="GO" id="GO:0016787">
    <property type="term" value="F:hydrolase activity"/>
    <property type="evidence" value="ECO:0007669"/>
    <property type="project" value="UniProtKB-KW"/>
</dbReference>
<dbReference type="EMBL" id="NKUJ01000308">
    <property type="protein sequence ID" value="RMJ08037.1"/>
    <property type="molecule type" value="Genomic_DNA"/>
</dbReference>